<evidence type="ECO:0000313" key="2">
    <source>
        <dbReference type="Proteomes" id="UP001303046"/>
    </source>
</evidence>
<keyword evidence="2" id="KW-1185">Reference proteome</keyword>
<dbReference type="Proteomes" id="UP001303046">
    <property type="component" value="Unassembled WGS sequence"/>
</dbReference>
<accession>A0ABR1ED03</accession>
<evidence type="ECO:0000313" key="1">
    <source>
        <dbReference type="EMBL" id="KAK6760572.1"/>
    </source>
</evidence>
<organism evidence="1 2">
    <name type="scientific">Necator americanus</name>
    <name type="common">Human hookworm</name>
    <dbReference type="NCBI Taxonomy" id="51031"/>
    <lineage>
        <taxon>Eukaryota</taxon>
        <taxon>Metazoa</taxon>
        <taxon>Ecdysozoa</taxon>
        <taxon>Nematoda</taxon>
        <taxon>Chromadorea</taxon>
        <taxon>Rhabditida</taxon>
        <taxon>Rhabditina</taxon>
        <taxon>Rhabditomorpha</taxon>
        <taxon>Strongyloidea</taxon>
        <taxon>Ancylostomatidae</taxon>
        <taxon>Bunostominae</taxon>
        <taxon>Necator</taxon>
    </lineage>
</organism>
<comment type="caution">
    <text evidence="1">The sequence shown here is derived from an EMBL/GenBank/DDBJ whole genome shotgun (WGS) entry which is preliminary data.</text>
</comment>
<proteinExistence type="predicted"/>
<reference evidence="1 2" key="1">
    <citation type="submission" date="2023-08" db="EMBL/GenBank/DDBJ databases">
        <title>A Necator americanus chromosomal reference genome.</title>
        <authorList>
            <person name="Ilik V."/>
            <person name="Petrzelkova K.J."/>
            <person name="Pardy F."/>
            <person name="Fuh T."/>
            <person name="Niatou-Singa F.S."/>
            <person name="Gouil Q."/>
            <person name="Baker L."/>
            <person name="Ritchie M.E."/>
            <person name="Jex A.R."/>
            <person name="Gazzola D."/>
            <person name="Li H."/>
            <person name="Toshio Fujiwara R."/>
            <person name="Zhan B."/>
            <person name="Aroian R.V."/>
            <person name="Pafco B."/>
            <person name="Schwarz E.M."/>
        </authorList>
    </citation>
    <scope>NUCLEOTIDE SEQUENCE [LARGE SCALE GENOMIC DNA]</scope>
    <source>
        <strain evidence="1 2">Aroian</strain>
        <tissue evidence="1">Whole animal</tissue>
    </source>
</reference>
<sequence>MSSTIPRIAVRQVARFSNHNNPFMTTQTSAEQTVEGDHAVPSVKPTITEDVSQQQQGSNFSITKFFQMSWTDNESLDQILIRNIRRLMEEERDRQIAFERMCQTRLNY</sequence>
<gene>
    <name evidence="1" type="primary">Necator_chrX.g22032</name>
    <name evidence="1" type="ORF">RB195_021871</name>
</gene>
<dbReference type="EMBL" id="JAVFWL010000006">
    <property type="protein sequence ID" value="KAK6760572.1"/>
    <property type="molecule type" value="Genomic_DNA"/>
</dbReference>
<name>A0ABR1ED03_NECAM</name>
<protein>
    <submittedName>
        <fullName evidence="1">Uncharacterized protein</fullName>
    </submittedName>
</protein>